<evidence type="ECO:0000313" key="2">
    <source>
        <dbReference type="Proteomes" id="UP001374535"/>
    </source>
</evidence>
<gene>
    <name evidence="1" type="ORF">V8G54_023647</name>
</gene>
<organism evidence="1 2">
    <name type="scientific">Vigna mungo</name>
    <name type="common">Black gram</name>
    <name type="synonym">Phaseolus mungo</name>
    <dbReference type="NCBI Taxonomy" id="3915"/>
    <lineage>
        <taxon>Eukaryota</taxon>
        <taxon>Viridiplantae</taxon>
        <taxon>Streptophyta</taxon>
        <taxon>Embryophyta</taxon>
        <taxon>Tracheophyta</taxon>
        <taxon>Spermatophyta</taxon>
        <taxon>Magnoliopsida</taxon>
        <taxon>eudicotyledons</taxon>
        <taxon>Gunneridae</taxon>
        <taxon>Pentapetalae</taxon>
        <taxon>rosids</taxon>
        <taxon>fabids</taxon>
        <taxon>Fabales</taxon>
        <taxon>Fabaceae</taxon>
        <taxon>Papilionoideae</taxon>
        <taxon>50 kb inversion clade</taxon>
        <taxon>NPAAA clade</taxon>
        <taxon>indigoferoid/millettioid clade</taxon>
        <taxon>Phaseoleae</taxon>
        <taxon>Vigna</taxon>
    </lineage>
</organism>
<dbReference type="EMBL" id="CP144694">
    <property type="protein sequence ID" value="WVZ02841.1"/>
    <property type="molecule type" value="Genomic_DNA"/>
</dbReference>
<reference evidence="1 2" key="1">
    <citation type="journal article" date="2023" name="Life. Sci Alliance">
        <title>Evolutionary insights into 3D genome organization and epigenetic landscape of Vigna mungo.</title>
        <authorList>
            <person name="Junaid A."/>
            <person name="Singh B."/>
            <person name="Bhatia S."/>
        </authorList>
    </citation>
    <scope>NUCLEOTIDE SEQUENCE [LARGE SCALE GENOMIC DNA]</scope>
    <source>
        <strain evidence="1">Urdbean</strain>
    </source>
</reference>
<dbReference type="AlphaFoldDB" id="A0AAQ3N5R4"/>
<protein>
    <submittedName>
        <fullName evidence="1">Uncharacterized protein</fullName>
    </submittedName>
</protein>
<name>A0AAQ3N5R4_VIGMU</name>
<accession>A0AAQ3N5R4</accession>
<proteinExistence type="predicted"/>
<evidence type="ECO:0000313" key="1">
    <source>
        <dbReference type="EMBL" id="WVZ02841.1"/>
    </source>
</evidence>
<dbReference type="Proteomes" id="UP001374535">
    <property type="component" value="Chromosome 7"/>
</dbReference>
<keyword evidence="2" id="KW-1185">Reference proteome</keyword>
<sequence>MGTLKCLMDGGRSSSFLLNAASFSSIKQEYALQSGKSEGKTGSPIWIKRKRYISYSKKAENLHFLAVGDAMQILTSHVILCFSCKPIARAPLEISGIQKALTQLKGSITDHLEANYRSIHCMV</sequence>